<keyword evidence="4 5" id="KW-0472">Membrane</keyword>
<evidence type="ECO:0000256" key="2">
    <source>
        <dbReference type="ARBA" id="ARBA00022692"/>
    </source>
</evidence>
<feature type="transmembrane region" description="Helical" evidence="5">
    <location>
        <begin position="257"/>
        <end position="278"/>
    </location>
</feature>
<keyword evidence="8" id="KW-1185">Reference proteome</keyword>
<evidence type="ECO:0000256" key="5">
    <source>
        <dbReference type="SAM" id="Phobius"/>
    </source>
</evidence>
<evidence type="ECO:0000313" key="8">
    <source>
        <dbReference type="Proteomes" id="UP001610818"/>
    </source>
</evidence>
<dbReference type="PANTHER" id="PTHR39535:SF2">
    <property type="entry name" value="HTTM DOMAIN-CONTAINING PROTEIN"/>
    <property type="match status" value="1"/>
</dbReference>
<dbReference type="SMART" id="SM00752">
    <property type="entry name" value="HTTM"/>
    <property type="match status" value="1"/>
</dbReference>
<dbReference type="PANTHER" id="PTHR39535">
    <property type="entry name" value="SPORULATION-DELAYING PROTEIN SDPB"/>
    <property type="match status" value="1"/>
</dbReference>
<protein>
    <submittedName>
        <fullName evidence="7">HTTM domain-containing protein</fullName>
    </submittedName>
</protein>
<dbReference type="Pfam" id="PF05090">
    <property type="entry name" value="HTTM"/>
    <property type="match status" value="1"/>
</dbReference>
<feature type="transmembrane region" description="Helical" evidence="5">
    <location>
        <begin position="102"/>
        <end position="120"/>
    </location>
</feature>
<name>A0ABW7QHR8_9ACTN</name>
<dbReference type="RefSeq" id="WP_397707753.1">
    <property type="nucleotide sequence ID" value="NZ_JBIRGN010000001.1"/>
</dbReference>
<gene>
    <name evidence="7" type="ORF">ACH4F9_04455</name>
</gene>
<proteinExistence type="predicted"/>
<feature type="domain" description="HTTM-like" evidence="6">
    <location>
        <begin position="30"/>
        <end position="321"/>
    </location>
</feature>
<keyword evidence="2 5" id="KW-0812">Transmembrane</keyword>
<evidence type="ECO:0000313" key="7">
    <source>
        <dbReference type="EMBL" id="MFH8544248.1"/>
    </source>
</evidence>
<dbReference type="EMBL" id="JBIRGQ010000001">
    <property type="protein sequence ID" value="MFH8544248.1"/>
    <property type="molecule type" value="Genomic_DNA"/>
</dbReference>
<dbReference type="InterPro" id="IPR052964">
    <property type="entry name" value="Sporulation_signal_mat"/>
</dbReference>
<evidence type="ECO:0000256" key="3">
    <source>
        <dbReference type="ARBA" id="ARBA00022989"/>
    </source>
</evidence>
<feature type="transmembrane region" description="Helical" evidence="5">
    <location>
        <begin position="196"/>
        <end position="219"/>
    </location>
</feature>
<comment type="subcellular location">
    <subcellularLocation>
        <location evidence="1">Endomembrane system</location>
        <topology evidence="1">Multi-pass membrane protein</topology>
    </subcellularLocation>
</comment>
<sequence>MTLPRALGPEIATPQDGARRARHRLHAVTRTPFGLYGAAVLRIGVSGLFLLNLLREAAHADRLWGPGSPYTPELFRASIEARGADGRLSWWYTWLGTQSPDYFWAAYVLAVAVSTLYLLGWHTRLMAILFAFVVAGFYMRSAVAASGFELLSLLFANYLVLCAPGRRWSLDARRAARATPAPVSRYEELRRRVVTVLHNAGMALIAFQVMAVYGTAALYKIRGATWRDGSALHYALRLDDFATFPELSGRLAGLGSALALIAYVTVVSQLLFPALVFVPRLKYVVLVVMLGTHLGIGLLMALPMFSAITIVGDLVFLPTPFWLRAERAARRLRSPHEKSR</sequence>
<evidence type="ECO:0000259" key="6">
    <source>
        <dbReference type="SMART" id="SM00752"/>
    </source>
</evidence>
<keyword evidence="3 5" id="KW-1133">Transmembrane helix</keyword>
<comment type="caution">
    <text evidence="7">The sequence shown here is derived from an EMBL/GenBank/DDBJ whole genome shotgun (WGS) entry which is preliminary data.</text>
</comment>
<evidence type="ECO:0000256" key="4">
    <source>
        <dbReference type="ARBA" id="ARBA00023136"/>
    </source>
</evidence>
<dbReference type="InterPro" id="IPR011020">
    <property type="entry name" value="HTTM-like"/>
</dbReference>
<accession>A0ABW7QHR8</accession>
<dbReference type="Proteomes" id="UP001610818">
    <property type="component" value="Unassembled WGS sequence"/>
</dbReference>
<evidence type="ECO:0000256" key="1">
    <source>
        <dbReference type="ARBA" id="ARBA00004127"/>
    </source>
</evidence>
<dbReference type="InterPro" id="IPR053934">
    <property type="entry name" value="HTTM_dom"/>
</dbReference>
<reference evidence="7 8" key="1">
    <citation type="submission" date="2024-10" db="EMBL/GenBank/DDBJ databases">
        <title>The Natural Products Discovery Center: Release of the First 8490 Sequenced Strains for Exploring Actinobacteria Biosynthetic Diversity.</title>
        <authorList>
            <person name="Kalkreuter E."/>
            <person name="Kautsar S.A."/>
            <person name="Yang D."/>
            <person name="Bader C.D."/>
            <person name="Teijaro C.N."/>
            <person name="Fluegel L."/>
            <person name="Davis C.M."/>
            <person name="Simpson J.R."/>
            <person name="Lauterbach L."/>
            <person name="Steele A.D."/>
            <person name="Gui C."/>
            <person name="Meng S."/>
            <person name="Li G."/>
            <person name="Viehrig K."/>
            <person name="Ye F."/>
            <person name="Su P."/>
            <person name="Kiefer A.F."/>
            <person name="Nichols A."/>
            <person name="Cepeda A.J."/>
            <person name="Yan W."/>
            <person name="Fan B."/>
            <person name="Jiang Y."/>
            <person name="Adhikari A."/>
            <person name="Zheng C.-J."/>
            <person name="Schuster L."/>
            <person name="Cowan T.M."/>
            <person name="Smanski M.J."/>
            <person name="Chevrette M.G."/>
            <person name="De Carvalho L.P.S."/>
            <person name="Shen B."/>
        </authorList>
    </citation>
    <scope>NUCLEOTIDE SEQUENCE [LARGE SCALE GENOMIC DNA]</scope>
    <source>
        <strain evidence="7 8">NPDC017990</strain>
    </source>
</reference>
<feature type="transmembrane region" description="Helical" evidence="5">
    <location>
        <begin position="33"/>
        <end position="54"/>
    </location>
</feature>
<organism evidence="7 8">
    <name type="scientific">Streptomyces longisporoflavus</name>
    <dbReference type="NCBI Taxonomy" id="28044"/>
    <lineage>
        <taxon>Bacteria</taxon>
        <taxon>Bacillati</taxon>
        <taxon>Actinomycetota</taxon>
        <taxon>Actinomycetes</taxon>
        <taxon>Kitasatosporales</taxon>
        <taxon>Streptomycetaceae</taxon>
        <taxon>Streptomyces</taxon>
    </lineage>
</organism>